<dbReference type="InterPro" id="IPR002645">
    <property type="entry name" value="STAS_dom"/>
</dbReference>
<evidence type="ECO:0000259" key="1">
    <source>
        <dbReference type="PROSITE" id="PS50112"/>
    </source>
</evidence>
<reference evidence="4 5" key="1">
    <citation type="submission" date="2022-01" db="EMBL/GenBank/DDBJ databases">
        <title>Alkalihalobacillus sp. EGI L200015, a novel bacterium isolated from a salt lake sediment.</title>
        <authorList>
            <person name="Gao L."/>
            <person name="Fang B.-Z."/>
            <person name="Li W.-J."/>
        </authorList>
    </citation>
    <scope>NUCLEOTIDE SEQUENCE [LARGE SCALE GENOMIC DNA]</scope>
    <source>
        <strain evidence="4 5">KCTC 12718</strain>
    </source>
</reference>
<dbReference type="NCBIfam" id="TIGR00229">
    <property type="entry name" value="sensory_box"/>
    <property type="match status" value="1"/>
</dbReference>
<keyword evidence="5" id="KW-1185">Reference proteome</keyword>
<dbReference type="EMBL" id="JAKIJS010000001">
    <property type="protein sequence ID" value="MCF6136464.1"/>
    <property type="molecule type" value="Genomic_DNA"/>
</dbReference>
<evidence type="ECO:0000313" key="5">
    <source>
        <dbReference type="Proteomes" id="UP001649381"/>
    </source>
</evidence>
<dbReference type="PROSITE" id="PS50113">
    <property type="entry name" value="PAC"/>
    <property type="match status" value="1"/>
</dbReference>
<evidence type="ECO:0000259" key="3">
    <source>
        <dbReference type="PROSITE" id="PS50801"/>
    </source>
</evidence>
<dbReference type="Gene3D" id="3.30.750.24">
    <property type="entry name" value="STAS domain"/>
    <property type="match status" value="1"/>
</dbReference>
<dbReference type="InterPro" id="IPR051932">
    <property type="entry name" value="Bact_StressResp_Reg"/>
</dbReference>
<dbReference type="Proteomes" id="UP001649381">
    <property type="component" value="Unassembled WGS sequence"/>
</dbReference>
<dbReference type="SUPFAM" id="SSF55785">
    <property type="entry name" value="PYP-like sensor domain (PAS domain)"/>
    <property type="match status" value="1"/>
</dbReference>
<dbReference type="PROSITE" id="PS50801">
    <property type="entry name" value="STAS"/>
    <property type="match status" value="1"/>
</dbReference>
<evidence type="ECO:0000313" key="4">
    <source>
        <dbReference type="EMBL" id="MCF6136464.1"/>
    </source>
</evidence>
<feature type="domain" description="PAC" evidence="2">
    <location>
        <begin position="87"/>
        <end position="137"/>
    </location>
</feature>
<dbReference type="Pfam" id="PF01740">
    <property type="entry name" value="STAS"/>
    <property type="match status" value="1"/>
</dbReference>
<protein>
    <submittedName>
        <fullName evidence="4">PAS domain S-box protein</fullName>
    </submittedName>
</protein>
<dbReference type="CDD" id="cd00130">
    <property type="entry name" value="PAS"/>
    <property type="match status" value="1"/>
</dbReference>
<organism evidence="4 5">
    <name type="scientific">Pseudalkalibacillus berkeleyi</name>
    <dbReference type="NCBI Taxonomy" id="1069813"/>
    <lineage>
        <taxon>Bacteria</taxon>
        <taxon>Bacillati</taxon>
        <taxon>Bacillota</taxon>
        <taxon>Bacilli</taxon>
        <taxon>Bacillales</taxon>
        <taxon>Fictibacillaceae</taxon>
        <taxon>Pseudalkalibacillus</taxon>
    </lineage>
</organism>
<dbReference type="InterPro" id="IPR000014">
    <property type="entry name" value="PAS"/>
</dbReference>
<dbReference type="CDD" id="cd07041">
    <property type="entry name" value="STAS_RsbR_RsbS_like"/>
    <property type="match status" value="1"/>
</dbReference>
<dbReference type="SMART" id="SM00091">
    <property type="entry name" value="PAS"/>
    <property type="match status" value="1"/>
</dbReference>
<dbReference type="PROSITE" id="PS50112">
    <property type="entry name" value="PAS"/>
    <property type="match status" value="1"/>
</dbReference>
<comment type="caution">
    <text evidence="4">The sequence shown here is derived from an EMBL/GenBank/DDBJ whole genome shotgun (WGS) entry which is preliminary data.</text>
</comment>
<dbReference type="PANTHER" id="PTHR33745:SF8">
    <property type="entry name" value="BLUE-LIGHT PHOTORECEPTOR"/>
    <property type="match status" value="1"/>
</dbReference>
<evidence type="ECO:0000259" key="2">
    <source>
        <dbReference type="PROSITE" id="PS50113"/>
    </source>
</evidence>
<dbReference type="PANTHER" id="PTHR33745">
    <property type="entry name" value="RSBT ANTAGONIST PROTEIN RSBS-RELATED"/>
    <property type="match status" value="1"/>
</dbReference>
<dbReference type="InterPro" id="IPR000700">
    <property type="entry name" value="PAS-assoc_C"/>
</dbReference>
<proteinExistence type="predicted"/>
<feature type="domain" description="PAS" evidence="1">
    <location>
        <begin position="14"/>
        <end position="83"/>
    </location>
</feature>
<dbReference type="SUPFAM" id="SSF52091">
    <property type="entry name" value="SpoIIaa-like"/>
    <property type="match status" value="1"/>
</dbReference>
<feature type="domain" description="STAS" evidence="3">
    <location>
        <begin position="146"/>
        <end position="257"/>
    </location>
</feature>
<sequence>MRKVSRTSLATLDPEDLYRQIVEFSFETTIIHSDQKVLFINESGAQFLKAKKEEIIGANIVDLFEERSRPFIRERIRRNQEEDLIGELIEDRIYLNDGTLADIEIYCHPVLFGNHIAVQSIIRDITSRKEAERQLKTASKEIMEISSTIVPISEGIGIIPLVGSFDSDKVNHLLDFIPNQLTKHQLEYLIIDFSGIYQMNLDVVNFLFKINSILQLLGIQPVLSGIRPALAQKTVQLGQDISTIRTVRNVKEALIKLRV</sequence>
<name>A0ABS9GUV4_9BACL</name>
<dbReference type="RefSeq" id="WP_236331226.1">
    <property type="nucleotide sequence ID" value="NZ_JAKIJS010000001.1"/>
</dbReference>
<dbReference type="InterPro" id="IPR036513">
    <property type="entry name" value="STAS_dom_sf"/>
</dbReference>
<dbReference type="Gene3D" id="3.30.450.20">
    <property type="entry name" value="PAS domain"/>
    <property type="match status" value="1"/>
</dbReference>
<accession>A0ABS9GUV4</accession>
<gene>
    <name evidence="4" type="ORF">L2716_01895</name>
</gene>
<dbReference type="InterPro" id="IPR035965">
    <property type="entry name" value="PAS-like_dom_sf"/>
</dbReference>
<dbReference type="Pfam" id="PF13426">
    <property type="entry name" value="PAS_9"/>
    <property type="match status" value="1"/>
</dbReference>